<dbReference type="EMBL" id="CABEHT010000001">
    <property type="protein sequence ID" value="VTS13487.1"/>
    <property type="molecule type" value="Genomic_DNA"/>
</dbReference>
<dbReference type="EMBL" id="LR594035">
    <property type="protein sequence ID" value="VTS19949.1"/>
    <property type="molecule type" value="Genomic_DNA"/>
</dbReference>
<dbReference type="RefSeq" id="WP_171011239.1">
    <property type="nucleotide sequence ID" value="NZ_CABEHT010000001.1"/>
</dbReference>
<proteinExistence type="predicted"/>
<evidence type="ECO:0000313" key="3">
    <source>
        <dbReference type="EMBL" id="VTS19949.1"/>
    </source>
</evidence>
<evidence type="ECO:0000313" key="5">
    <source>
        <dbReference type="Proteomes" id="UP000394068"/>
    </source>
</evidence>
<accession>A0A4U9Y1X6</accession>
<keyword evidence="1" id="KW-1133">Transmembrane helix</keyword>
<protein>
    <submittedName>
        <fullName evidence="3">Uncharacterized protein</fullName>
    </submittedName>
</protein>
<dbReference type="Proteomes" id="UP000394068">
    <property type="component" value="Unassembled WGS sequence"/>
</dbReference>
<keyword evidence="1" id="KW-0472">Membrane</keyword>
<feature type="transmembrane region" description="Helical" evidence="1">
    <location>
        <begin position="7"/>
        <end position="25"/>
    </location>
</feature>
<gene>
    <name evidence="3" type="ORF">NCTC5385_00885</name>
    <name evidence="2" type="ORF">NCTC5386_00993</name>
</gene>
<keyword evidence="1" id="KW-0812">Transmembrane</keyword>
<evidence type="ECO:0000313" key="2">
    <source>
        <dbReference type="EMBL" id="VTS13487.1"/>
    </source>
</evidence>
<name>A0A4U9Y1X6_9STRE</name>
<feature type="transmembrane region" description="Helical" evidence="1">
    <location>
        <begin position="31"/>
        <end position="47"/>
    </location>
</feature>
<dbReference type="AlphaFoldDB" id="A0A4U9Y1X6"/>
<evidence type="ECO:0000256" key="1">
    <source>
        <dbReference type="SAM" id="Phobius"/>
    </source>
</evidence>
<organism evidence="3 4">
    <name type="scientific">Streptococcus pseudoporcinus</name>
    <dbReference type="NCBI Taxonomy" id="361101"/>
    <lineage>
        <taxon>Bacteria</taxon>
        <taxon>Bacillati</taxon>
        <taxon>Bacillota</taxon>
        <taxon>Bacilli</taxon>
        <taxon>Lactobacillales</taxon>
        <taxon>Streptococcaceae</taxon>
        <taxon>Streptococcus</taxon>
    </lineage>
</organism>
<evidence type="ECO:0000313" key="4">
    <source>
        <dbReference type="Proteomes" id="UP000304914"/>
    </source>
</evidence>
<dbReference type="Proteomes" id="UP000304914">
    <property type="component" value="Chromosome"/>
</dbReference>
<reference evidence="4 5" key="1">
    <citation type="submission" date="2019-05" db="EMBL/GenBank/DDBJ databases">
        <authorList>
            <consortium name="Pathogen Informatics"/>
        </authorList>
    </citation>
    <scope>NUCLEOTIDE SEQUENCE [LARGE SCALE GENOMIC DNA]</scope>
    <source>
        <strain evidence="3 4">NCTC5385</strain>
        <strain evidence="2 5">NCTC5386</strain>
    </source>
</reference>
<sequence>MKFILKNIHTIILLIGIGLVMYGFFLISQMVGYIGSGVLAIMLATYIDRNVG</sequence>